<evidence type="ECO:0000313" key="2">
    <source>
        <dbReference type="EMBL" id="MBD1320051.1"/>
    </source>
</evidence>
<keyword evidence="1" id="KW-0732">Signal</keyword>
<keyword evidence="3" id="KW-1185">Reference proteome</keyword>
<dbReference type="Proteomes" id="UP000602395">
    <property type="component" value="Unassembled WGS sequence"/>
</dbReference>
<organism evidence="2 3">
    <name type="scientific">Gordonia hankookensis</name>
    <dbReference type="NCBI Taxonomy" id="589403"/>
    <lineage>
        <taxon>Bacteria</taxon>
        <taxon>Bacillati</taxon>
        <taxon>Actinomycetota</taxon>
        <taxon>Actinomycetes</taxon>
        <taxon>Mycobacteriales</taxon>
        <taxon>Gordoniaceae</taxon>
        <taxon>Gordonia</taxon>
    </lineage>
</organism>
<name>A0ABR7WB63_9ACTN</name>
<gene>
    <name evidence="2" type="ORF">IDF66_10670</name>
</gene>
<feature type="chain" id="PRO_5046775703" evidence="1">
    <location>
        <begin position="30"/>
        <end position="178"/>
    </location>
</feature>
<proteinExistence type="predicted"/>
<dbReference type="EMBL" id="JACWMS010000002">
    <property type="protein sequence ID" value="MBD1320051.1"/>
    <property type="molecule type" value="Genomic_DNA"/>
</dbReference>
<protein>
    <submittedName>
        <fullName evidence="2">Uncharacterized protein</fullName>
    </submittedName>
</protein>
<evidence type="ECO:0000256" key="1">
    <source>
        <dbReference type="SAM" id="SignalP"/>
    </source>
</evidence>
<sequence>MSNSRSRAVLITLGVLLATVLAAGSVANAQIDIKRGQTGQVLLAKQADCRVSPNGLTARDTSFTVLSPDRSPGANIRTRPIRLINGRAVPMAGVTWSGWQELLPSKPVQFRGASVWTGDRRARLEIAHVVEFWGLRGGFLGAKLAVQNRYLTTSSTLPDLGSLGPWLPVQRYCQVPRR</sequence>
<dbReference type="RefSeq" id="WP_164308105.1">
    <property type="nucleotide sequence ID" value="NZ_BAABAD010000004.1"/>
</dbReference>
<accession>A0ABR7WB63</accession>
<feature type="signal peptide" evidence="1">
    <location>
        <begin position="1"/>
        <end position="29"/>
    </location>
</feature>
<evidence type="ECO:0000313" key="3">
    <source>
        <dbReference type="Proteomes" id="UP000602395"/>
    </source>
</evidence>
<reference evidence="2 3" key="1">
    <citation type="submission" date="2020-09" db="EMBL/GenBank/DDBJ databases">
        <title>Novel species in genus Gordonia.</title>
        <authorList>
            <person name="Zhang G."/>
        </authorList>
    </citation>
    <scope>NUCLEOTIDE SEQUENCE [LARGE SCALE GENOMIC DNA]</scope>
    <source>
        <strain evidence="2 3">ON-33</strain>
    </source>
</reference>
<comment type="caution">
    <text evidence="2">The sequence shown here is derived from an EMBL/GenBank/DDBJ whole genome shotgun (WGS) entry which is preliminary data.</text>
</comment>